<organism evidence="2 3">
    <name type="scientific">Cryptococcus floricola</name>
    <dbReference type="NCBI Taxonomy" id="2591691"/>
    <lineage>
        <taxon>Eukaryota</taxon>
        <taxon>Fungi</taxon>
        <taxon>Dikarya</taxon>
        <taxon>Basidiomycota</taxon>
        <taxon>Agaricomycotina</taxon>
        <taxon>Tremellomycetes</taxon>
        <taxon>Tremellales</taxon>
        <taxon>Cryptococcaceae</taxon>
        <taxon>Cryptococcus</taxon>
    </lineage>
</organism>
<keyword evidence="3" id="KW-1185">Reference proteome</keyword>
<gene>
    <name evidence="2" type="ORF">B9479_006132</name>
</gene>
<accession>A0A5D3ARB9</accession>
<protein>
    <submittedName>
        <fullName evidence="2">Uncharacterized protein</fullName>
    </submittedName>
</protein>
<dbReference type="AlphaFoldDB" id="A0A5D3ARB9"/>
<feature type="compositionally biased region" description="Basic residues" evidence="1">
    <location>
        <begin position="38"/>
        <end position="48"/>
    </location>
</feature>
<feature type="region of interest" description="Disordered" evidence="1">
    <location>
        <begin position="22"/>
        <end position="56"/>
    </location>
</feature>
<reference evidence="2 3" key="1">
    <citation type="submission" date="2017-05" db="EMBL/GenBank/DDBJ databases">
        <title>The Genome Sequence of Tsuchiyaea wingfieldii DSM 27421.</title>
        <authorList>
            <person name="Cuomo C."/>
            <person name="Passer A."/>
            <person name="Billmyre B."/>
            <person name="Heitman J."/>
        </authorList>
    </citation>
    <scope>NUCLEOTIDE SEQUENCE [LARGE SCALE GENOMIC DNA]</scope>
    <source>
        <strain evidence="2 3">DSM 27421</strain>
    </source>
</reference>
<dbReference type="Proteomes" id="UP000322245">
    <property type="component" value="Unassembled WGS sequence"/>
</dbReference>
<dbReference type="EMBL" id="NIDF01000096">
    <property type="protein sequence ID" value="TYJ53264.1"/>
    <property type="molecule type" value="Genomic_DNA"/>
</dbReference>
<evidence type="ECO:0000313" key="2">
    <source>
        <dbReference type="EMBL" id="TYJ53264.1"/>
    </source>
</evidence>
<evidence type="ECO:0000256" key="1">
    <source>
        <dbReference type="SAM" id="MobiDB-lite"/>
    </source>
</evidence>
<proteinExistence type="predicted"/>
<sequence>MSLPARPLYDLPRVIITPSSPPANGSALLPSHPNYPKRIQRNRPKTHRSYTAPEYSTKHLYPPSPFSLPPAKSGRRPLRSPLYSLAMLLVGLVLIASSVMCAGDSAEALLEMEQKGLRKLGDVGRGVGAKLGWDVGREKEEQVKVPIVSAAESAESAVTDDEEAGRVFLEEARGVDENIIPLDDGLDTERLLQEQTGSMEMAVEELELSGEPSEL</sequence>
<comment type="caution">
    <text evidence="2">The sequence shown here is derived from an EMBL/GenBank/DDBJ whole genome shotgun (WGS) entry which is preliminary data.</text>
</comment>
<name>A0A5D3ARB9_9TREE</name>
<evidence type="ECO:0000313" key="3">
    <source>
        <dbReference type="Proteomes" id="UP000322245"/>
    </source>
</evidence>